<keyword evidence="3 6" id="KW-0133">Cell shape</keyword>
<dbReference type="GO" id="GO:0071555">
    <property type="term" value="P:cell wall organization"/>
    <property type="evidence" value="ECO:0007669"/>
    <property type="project" value="UniProtKB-UniRule"/>
</dbReference>
<feature type="region of interest" description="Disordered" evidence="7">
    <location>
        <begin position="26"/>
        <end position="47"/>
    </location>
</feature>
<proteinExistence type="predicted"/>
<evidence type="ECO:0000256" key="6">
    <source>
        <dbReference type="PROSITE-ProRule" id="PRU01373"/>
    </source>
</evidence>
<dbReference type="KEGG" id="parq:DSM112329_05309"/>
<dbReference type="SUPFAM" id="SSF141523">
    <property type="entry name" value="L,D-transpeptidase catalytic domain-like"/>
    <property type="match status" value="1"/>
</dbReference>
<dbReference type="RefSeq" id="WP_354699589.1">
    <property type="nucleotide sequence ID" value="NZ_CP114014.1"/>
</dbReference>
<feature type="chain" id="PRO_5043537422" description="L,D-TPase catalytic domain-containing protein" evidence="8">
    <location>
        <begin position="24"/>
        <end position="343"/>
    </location>
</feature>
<name>A0AAU7B375_9ACTN</name>
<dbReference type="InterPro" id="IPR038063">
    <property type="entry name" value="Transpep_catalytic_dom"/>
</dbReference>
<accession>A0AAU7B375</accession>
<dbReference type="SUPFAM" id="SSF47090">
    <property type="entry name" value="PGBD-like"/>
    <property type="match status" value="1"/>
</dbReference>
<dbReference type="PANTHER" id="PTHR30582">
    <property type="entry name" value="L,D-TRANSPEPTIDASE"/>
    <property type="match status" value="1"/>
</dbReference>
<organism evidence="10">
    <name type="scientific">Paraconexibacter sp. AEG42_29</name>
    <dbReference type="NCBI Taxonomy" id="2997339"/>
    <lineage>
        <taxon>Bacteria</taxon>
        <taxon>Bacillati</taxon>
        <taxon>Actinomycetota</taxon>
        <taxon>Thermoleophilia</taxon>
        <taxon>Solirubrobacterales</taxon>
        <taxon>Paraconexibacteraceae</taxon>
        <taxon>Paraconexibacter</taxon>
    </lineage>
</organism>
<evidence type="ECO:0000313" key="10">
    <source>
        <dbReference type="EMBL" id="XAY08408.1"/>
    </source>
</evidence>
<dbReference type="CDD" id="cd16913">
    <property type="entry name" value="YkuD_like"/>
    <property type="match status" value="1"/>
</dbReference>
<keyword evidence="2" id="KW-0808">Transferase</keyword>
<dbReference type="PROSITE" id="PS52029">
    <property type="entry name" value="LD_TPASE"/>
    <property type="match status" value="1"/>
</dbReference>
<feature type="active site" description="Proton donor/acceptor" evidence="6">
    <location>
        <position position="303"/>
    </location>
</feature>
<dbReference type="Gene3D" id="1.10.101.10">
    <property type="entry name" value="PGBD-like superfamily/PGBD"/>
    <property type="match status" value="1"/>
</dbReference>
<dbReference type="EMBL" id="CP114014">
    <property type="protein sequence ID" value="XAY08408.1"/>
    <property type="molecule type" value="Genomic_DNA"/>
</dbReference>
<dbReference type="Pfam" id="PF03734">
    <property type="entry name" value="YkuD"/>
    <property type="match status" value="1"/>
</dbReference>
<feature type="signal peptide" evidence="8">
    <location>
        <begin position="1"/>
        <end position="23"/>
    </location>
</feature>
<evidence type="ECO:0000259" key="9">
    <source>
        <dbReference type="PROSITE" id="PS52029"/>
    </source>
</evidence>
<evidence type="ECO:0000256" key="7">
    <source>
        <dbReference type="SAM" id="MobiDB-lite"/>
    </source>
</evidence>
<dbReference type="Gene3D" id="2.40.440.10">
    <property type="entry name" value="L,D-transpeptidase catalytic domain-like"/>
    <property type="match status" value="1"/>
</dbReference>
<protein>
    <recommendedName>
        <fullName evidence="9">L,D-TPase catalytic domain-containing protein</fullName>
    </recommendedName>
</protein>
<evidence type="ECO:0000256" key="2">
    <source>
        <dbReference type="ARBA" id="ARBA00022679"/>
    </source>
</evidence>
<feature type="domain" description="L,D-TPase catalytic" evidence="9">
    <location>
        <begin position="236"/>
        <end position="341"/>
    </location>
</feature>
<dbReference type="GO" id="GO:0071972">
    <property type="term" value="F:peptidoglycan L,D-transpeptidase activity"/>
    <property type="evidence" value="ECO:0007669"/>
    <property type="project" value="TreeGrafter"/>
</dbReference>
<evidence type="ECO:0000256" key="8">
    <source>
        <dbReference type="SAM" id="SignalP"/>
    </source>
</evidence>
<dbReference type="GO" id="GO:0016740">
    <property type="term" value="F:transferase activity"/>
    <property type="evidence" value="ECO:0007669"/>
    <property type="project" value="UniProtKB-KW"/>
</dbReference>
<sequence>MTPRRLLPLAFVPALLAPAAAGAQLPGVPPAPTTPTTPAPASPPAKPAVVQKKAKIVVVAERVGKRATVLTGSSIRLRGTVTPYVPGQKVTVRIDQAGKSVMSVSRTIQKMGNGQAGRFLIAYKPKSAGTLHVNASHLTTPAQASARAKQVAVDVLPRAVPQGSQGRKVRILQSRLKALKYVVDVNGRMDGHTIRAVVAFRKLTGMSRIASADKPFFQKMAAGGGGFKVKFPNHGRHIEGDITHQVLALIGKGGKVERIYPTSSGAPSTPTILGTFRVYRKDFGTNAKGMVHSSYFIRGYAIHGYSSVPTYNASHGCLRVPVPDAKSIFDWVDHGTIVDTYYR</sequence>
<feature type="compositionally biased region" description="Pro residues" evidence="7">
    <location>
        <begin position="27"/>
        <end position="46"/>
    </location>
</feature>
<dbReference type="GO" id="GO:0005576">
    <property type="term" value="C:extracellular region"/>
    <property type="evidence" value="ECO:0007669"/>
    <property type="project" value="TreeGrafter"/>
</dbReference>
<dbReference type="PANTHER" id="PTHR30582:SF2">
    <property type="entry name" value="L,D-TRANSPEPTIDASE YCIB-RELATED"/>
    <property type="match status" value="1"/>
</dbReference>
<keyword evidence="8" id="KW-0732">Signal</keyword>
<dbReference type="InterPro" id="IPR050979">
    <property type="entry name" value="LD-transpeptidase"/>
</dbReference>
<dbReference type="GO" id="GO:0018104">
    <property type="term" value="P:peptidoglycan-protein cross-linking"/>
    <property type="evidence" value="ECO:0007669"/>
    <property type="project" value="TreeGrafter"/>
</dbReference>
<keyword evidence="5 6" id="KW-0961">Cell wall biogenesis/degradation</keyword>
<evidence type="ECO:0000256" key="1">
    <source>
        <dbReference type="ARBA" id="ARBA00004752"/>
    </source>
</evidence>
<reference evidence="10" key="1">
    <citation type="submission" date="2022-12" db="EMBL/GenBank/DDBJ databases">
        <title>Paraconexibacter alkalitolerans sp. nov. and Baekduia alba sp. nov., isolated from soil and emended description of the genera Paraconexibacter (Chun et al., 2020) and Baekduia (An et al., 2020).</title>
        <authorList>
            <person name="Vieira S."/>
            <person name="Huber K.J."/>
            <person name="Geppert A."/>
            <person name="Wolf J."/>
            <person name="Neumann-Schaal M."/>
            <person name="Muesken M."/>
            <person name="Overmann J."/>
        </authorList>
    </citation>
    <scope>NUCLEOTIDE SEQUENCE</scope>
    <source>
        <strain evidence="10">AEG42_29</strain>
    </source>
</reference>
<dbReference type="InterPro" id="IPR036365">
    <property type="entry name" value="PGBD-like_sf"/>
</dbReference>
<evidence type="ECO:0000256" key="4">
    <source>
        <dbReference type="ARBA" id="ARBA00022984"/>
    </source>
</evidence>
<dbReference type="InterPro" id="IPR005490">
    <property type="entry name" value="LD_TPept_cat_dom"/>
</dbReference>
<keyword evidence="4 6" id="KW-0573">Peptidoglycan synthesis</keyword>
<dbReference type="GO" id="GO:0008360">
    <property type="term" value="P:regulation of cell shape"/>
    <property type="evidence" value="ECO:0007669"/>
    <property type="project" value="UniProtKB-UniRule"/>
</dbReference>
<evidence type="ECO:0000256" key="5">
    <source>
        <dbReference type="ARBA" id="ARBA00023316"/>
    </source>
</evidence>
<gene>
    <name evidence="10" type="ORF">DSM112329_05309</name>
</gene>
<comment type="pathway">
    <text evidence="1 6">Cell wall biogenesis; peptidoglycan biosynthesis.</text>
</comment>
<evidence type="ECO:0000256" key="3">
    <source>
        <dbReference type="ARBA" id="ARBA00022960"/>
    </source>
</evidence>
<feature type="active site" description="Nucleophile" evidence="6">
    <location>
        <position position="317"/>
    </location>
</feature>
<dbReference type="InterPro" id="IPR036366">
    <property type="entry name" value="PGBDSf"/>
</dbReference>
<dbReference type="AlphaFoldDB" id="A0AAU7B375"/>